<dbReference type="VEuPathDB" id="VectorBase:LDEU011005"/>
<accession>A0A443S0H7</accession>
<comment type="caution">
    <text evidence="5">The sequence shown here is derived from an EMBL/GenBank/DDBJ whole genome shotgun (WGS) entry which is preliminary data.</text>
</comment>
<dbReference type="Proteomes" id="UP000288716">
    <property type="component" value="Unassembled WGS sequence"/>
</dbReference>
<dbReference type="OrthoDB" id="10051786at2759"/>
<dbReference type="AlphaFoldDB" id="A0A443S0H7"/>
<feature type="signal peptide" evidence="3">
    <location>
        <begin position="1"/>
        <end position="16"/>
    </location>
</feature>
<evidence type="ECO:0000256" key="1">
    <source>
        <dbReference type="ARBA" id="ARBA00022821"/>
    </source>
</evidence>
<dbReference type="GO" id="GO:0006032">
    <property type="term" value="P:chitin catabolic process"/>
    <property type="evidence" value="ECO:0007669"/>
    <property type="project" value="InterPro"/>
</dbReference>
<protein>
    <submittedName>
        <fullName evidence="5">Chitinase 4-like protein</fullName>
    </submittedName>
</protein>
<dbReference type="GO" id="GO:0016998">
    <property type="term" value="P:cell wall macromolecule catabolic process"/>
    <property type="evidence" value="ECO:0007669"/>
    <property type="project" value="InterPro"/>
</dbReference>
<dbReference type="GO" id="GO:0006952">
    <property type="term" value="P:defense response"/>
    <property type="evidence" value="ECO:0007669"/>
    <property type="project" value="UniProtKB-KW"/>
</dbReference>
<dbReference type="SUPFAM" id="SSF53955">
    <property type="entry name" value="Lysozyme-like"/>
    <property type="match status" value="1"/>
</dbReference>
<dbReference type="Gene3D" id="1.10.530.10">
    <property type="match status" value="1"/>
</dbReference>
<dbReference type="PANTHER" id="PTHR22595:SF79">
    <property type="entry name" value="CHITINASE 12"/>
    <property type="match status" value="1"/>
</dbReference>
<evidence type="ECO:0000313" key="6">
    <source>
        <dbReference type="Proteomes" id="UP000288716"/>
    </source>
</evidence>
<proteinExistence type="predicted"/>
<evidence type="ECO:0000256" key="3">
    <source>
        <dbReference type="SAM" id="SignalP"/>
    </source>
</evidence>
<dbReference type="PANTHER" id="PTHR22595">
    <property type="entry name" value="CHITINASE-RELATED"/>
    <property type="match status" value="1"/>
</dbReference>
<name>A0A443S0H7_9ACAR</name>
<organism evidence="5 6">
    <name type="scientific">Leptotrombidium deliense</name>
    <dbReference type="NCBI Taxonomy" id="299467"/>
    <lineage>
        <taxon>Eukaryota</taxon>
        <taxon>Metazoa</taxon>
        <taxon>Ecdysozoa</taxon>
        <taxon>Arthropoda</taxon>
        <taxon>Chelicerata</taxon>
        <taxon>Arachnida</taxon>
        <taxon>Acari</taxon>
        <taxon>Acariformes</taxon>
        <taxon>Trombidiformes</taxon>
        <taxon>Prostigmata</taxon>
        <taxon>Anystina</taxon>
        <taxon>Parasitengona</taxon>
        <taxon>Trombiculoidea</taxon>
        <taxon>Trombiculidae</taxon>
        <taxon>Leptotrombidium</taxon>
    </lineage>
</organism>
<keyword evidence="2" id="KW-1015">Disulfide bond</keyword>
<dbReference type="InterPro" id="IPR023346">
    <property type="entry name" value="Lysozyme-like_dom_sf"/>
</dbReference>
<reference evidence="5 6" key="1">
    <citation type="journal article" date="2018" name="Gigascience">
        <title>Genomes of trombidid mites reveal novel predicted allergens and laterally-transferred genes associated with secondary metabolism.</title>
        <authorList>
            <person name="Dong X."/>
            <person name="Chaisiri K."/>
            <person name="Xia D."/>
            <person name="Armstrong S.D."/>
            <person name="Fang Y."/>
            <person name="Donnelly M.J."/>
            <person name="Kadowaki T."/>
            <person name="McGarry J.W."/>
            <person name="Darby A.C."/>
            <person name="Makepeace B.L."/>
        </authorList>
    </citation>
    <scope>NUCLEOTIDE SEQUENCE [LARGE SCALE GENOMIC DNA]</scope>
    <source>
        <strain evidence="5">UoL-UT</strain>
    </source>
</reference>
<dbReference type="STRING" id="299467.A0A443S0H7"/>
<dbReference type="CDD" id="cd00325">
    <property type="entry name" value="chitinase_GH19"/>
    <property type="match status" value="1"/>
</dbReference>
<dbReference type="InterPro" id="IPR000726">
    <property type="entry name" value="Glyco_hydro_19_cat"/>
</dbReference>
<feature type="chain" id="PRO_5018980000" evidence="3">
    <location>
        <begin position="17"/>
        <end position="262"/>
    </location>
</feature>
<keyword evidence="6" id="KW-1185">Reference proteome</keyword>
<dbReference type="EMBL" id="NCKV01013976">
    <property type="protein sequence ID" value="RWS21035.1"/>
    <property type="molecule type" value="Genomic_DNA"/>
</dbReference>
<evidence type="ECO:0000259" key="4">
    <source>
        <dbReference type="Pfam" id="PF00182"/>
    </source>
</evidence>
<evidence type="ECO:0000313" key="5">
    <source>
        <dbReference type="EMBL" id="RWS21035.1"/>
    </source>
</evidence>
<sequence>MFKVLLLSTFILHVRSECWWSGCQPSTWGQRGCYPADTWEEKGSQPDSSCTGGMKYYCCRKGSSYITIDEFKRTATANGYPAPRDAQYNAMCSQIGIGSIGTKQELAMFIAHVVHETGGYQFKEELICLKQDCREVYDHSVGIPGKSYHGRGYLQLSHSYNYKPASEALFPNDPNKLINNPELVASDENIAWSTAFWFWRDRVRNKPNVLQFWFGSSTRAINGGIECDGWNKDAARKRFTFYKVILNEFRISAAAIENGCYN</sequence>
<dbReference type="Pfam" id="PF00182">
    <property type="entry name" value="Glyco_hydro_19"/>
    <property type="match status" value="1"/>
</dbReference>
<evidence type="ECO:0000256" key="2">
    <source>
        <dbReference type="ARBA" id="ARBA00023157"/>
    </source>
</evidence>
<keyword evidence="1" id="KW-0611">Plant defense</keyword>
<dbReference type="Gene3D" id="3.30.20.10">
    <property type="entry name" value="Endochitinase, domain 2"/>
    <property type="match status" value="1"/>
</dbReference>
<gene>
    <name evidence="5" type="ORF">B4U80_03738</name>
</gene>
<keyword evidence="3" id="KW-0732">Signal</keyword>
<dbReference type="GO" id="GO:0004568">
    <property type="term" value="F:chitinase activity"/>
    <property type="evidence" value="ECO:0007669"/>
    <property type="project" value="InterPro"/>
</dbReference>
<feature type="domain" description="Glycoside hydrolase family 19 catalytic" evidence="4">
    <location>
        <begin position="103"/>
        <end position="211"/>
    </location>
</feature>